<dbReference type="InterPro" id="IPR036890">
    <property type="entry name" value="HATPase_C_sf"/>
</dbReference>
<reference evidence="1 2" key="1">
    <citation type="submission" date="2017-08" db="EMBL/GenBank/DDBJ databases">
        <title>Mesorhizobium wenxinae sp. nov., a novel rhizobial species isolated from root nodules of chickpea (Cicer arietinum L.).</title>
        <authorList>
            <person name="Zhang J."/>
        </authorList>
    </citation>
    <scope>NUCLEOTIDE SEQUENCE [LARGE SCALE GENOMIC DNA]</scope>
    <source>
        <strain evidence="1 2">SDW018</strain>
    </source>
</reference>
<organism evidence="1 2">
    <name type="scientific">Mesorhizobium temperatum</name>
    <dbReference type="NCBI Taxonomy" id="241416"/>
    <lineage>
        <taxon>Bacteria</taxon>
        <taxon>Pseudomonadati</taxon>
        <taxon>Pseudomonadota</taxon>
        <taxon>Alphaproteobacteria</taxon>
        <taxon>Hyphomicrobiales</taxon>
        <taxon>Phyllobacteriaceae</taxon>
        <taxon>Mesorhizobium</taxon>
    </lineage>
</organism>
<dbReference type="EMBL" id="NPKJ01000015">
    <property type="protein sequence ID" value="PAQ11719.1"/>
    <property type="molecule type" value="Genomic_DNA"/>
</dbReference>
<evidence type="ECO:0008006" key="3">
    <source>
        <dbReference type="Google" id="ProtNLM"/>
    </source>
</evidence>
<dbReference type="SUPFAM" id="SSF55874">
    <property type="entry name" value="ATPase domain of HSP90 chaperone/DNA topoisomerase II/histidine kinase"/>
    <property type="match status" value="1"/>
</dbReference>
<dbReference type="Proteomes" id="UP000216442">
    <property type="component" value="Unassembled WGS sequence"/>
</dbReference>
<comment type="caution">
    <text evidence="1">The sequence shown here is derived from an EMBL/GenBank/DDBJ whole genome shotgun (WGS) entry which is preliminary data.</text>
</comment>
<accession>A0A271LUI9</accession>
<evidence type="ECO:0000313" key="2">
    <source>
        <dbReference type="Proteomes" id="UP000216442"/>
    </source>
</evidence>
<protein>
    <recommendedName>
        <fullName evidence="3">ATP-binding protein</fullName>
    </recommendedName>
</protein>
<sequence length="652" mass="73335">MRLPDGRTALFYSIYEAISNAIHAIEERFGVTDFSTRGVITIVVEQNDDKTLRYIGISDNGIGLNSTHLIAFETCDTLQKEAKGGRGVGRLVWSKVFRDIKVKSTYETGMSGYDQVSFTFKPELDDSFVDIARAPSREGEMGTQIILSSIDPNENSAMSTTILTKNLCHHFFPYFIAGGMPRLNVQIGRRRLDIGSYLSTRVVRVAQDTISIDKENIGDIVISHVYVDKSISHEFGNSILLTAQGRVVKTIEIEKKFSLRTLANGKAYVCVVGGRFLDDRADQERTAFKALDSEVGMITDVAMNAAEAFLGAHIAGIRTVQRKSVLELLSEHPQLALSVKDVEQFVGTLSPSMSDEDIGKTLFTLLYRHEKRLRADIRLLDGGNSDEDTRDEFRSKVDSLVQKVSDDAKRRLAEYTIKRHQIIQLARSMLRYSDGSDRKYVWEKAVHELICPMGKMLSAHNYDDHNLWLIDDLLSYYSFFASDKPMTSFGVDGQRQEPDLIFFNPYGFRREGTTDPVVIIEFKRPGDETLTSDPVDQVLDYIERLRGRTVRGPEGEVISDIDDRTPFECIVICDLTEGAKKKFVRSLAQTRTPDGQGFYGYSSEHNASIRVLSYSKVFRDAEARNRSFFDRLGLLPEAVREALSEATSVAAE</sequence>
<evidence type="ECO:0000313" key="1">
    <source>
        <dbReference type="EMBL" id="PAQ11719.1"/>
    </source>
</evidence>
<dbReference type="Gene3D" id="3.30.565.10">
    <property type="entry name" value="Histidine kinase-like ATPase, C-terminal domain"/>
    <property type="match status" value="1"/>
</dbReference>
<keyword evidence="2" id="KW-1185">Reference proteome</keyword>
<dbReference type="AlphaFoldDB" id="A0A271LUI9"/>
<proteinExistence type="predicted"/>
<gene>
    <name evidence="1" type="ORF">CIT26_03380</name>
</gene>
<name>A0A271LUI9_9HYPH</name>